<name>A0A5N4A854_PHOPY</name>
<dbReference type="PRINTS" id="PR00081">
    <property type="entry name" value="GDHRDH"/>
</dbReference>
<evidence type="ECO:0000256" key="2">
    <source>
        <dbReference type="ARBA" id="ARBA00011881"/>
    </source>
</evidence>
<comment type="similarity">
    <text evidence="1">Belongs to the short-chain dehydrogenases/reductases (SDR) family.</text>
</comment>
<dbReference type="PANTHER" id="PTHR44252:SF3">
    <property type="entry name" value="D-ERYTHRULOSE REDUCTASE-RELATED"/>
    <property type="match status" value="1"/>
</dbReference>
<keyword evidence="3" id="KW-0521">NADP</keyword>
<accession>A0A5N4A854</accession>
<evidence type="ECO:0000256" key="4">
    <source>
        <dbReference type="ARBA" id="ARBA00023002"/>
    </source>
</evidence>
<dbReference type="InterPro" id="IPR051737">
    <property type="entry name" value="L-xylulose/Carbonyl_redctase"/>
</dbReference>
<dbReference type="GO" id="GO:0004090">
    <property type="term" value="F:carbonyl reductase (NADPH) activity"/>
    <property type="evidence" value="ECO:0007669"/>
    <property type="project" value="TreeGrafter"/>
</dbReference>
<dbReference type="InterPro" id="IPR020904">
    <property type="entry name" value="Sc_DH/Rdtase_CS"/>
</dbReference>
<reference evidence="6 7" key="1">
    <citation type="journal article" date="2018" name="Elife">
        <title>Firefly genomes illuminate parallel origins of bioluminescence in beetles.</title>
        <authorList>
            <person name="Fallon T.R."/>
            <person name="Lower S.E."/>
            <person name="Chang C.H."/>
            <person name="Bessho-Uehara M."/>
            <person name="Martin G.J."/>
            <person name="Bewick A.J."/>
            <person name="Behringer M."/>
            <person name="Debat H.J."/>
            <person name="Wong I."/>
            <person name="Day J.C."/>
            <person name="Suvorov A."/>
            <person name="Silva C.J."/>
            <person name="Stanger-Hall K.F."/>
            <person name="Hall D.W."/>
            <person name="Schmitz R.J."/>
            <person name="Nelson D.R."/>
            <person name="Lewis S.M."/>
            <person name="Shigenobu S."/>
            <person name="Bybee S.M."/>
            <person name="Larracuente A.M."/>
            <person name="Oba Y."/>
            <person name="Weng J.K."/>
        </authorList>
    </citation>
    <scope>NUCLEOTIDE SEQUENCE [LARGE SCALE GENOMIC DNA]</scope>
    <source>
        <strain evidence="6">1611_PpyrPB1</strain>
        <tissue evidence="6">Whole body</tissue>
    </source>
</reference>
<keyword evidence="7" id="KW-1185">Reference proteome</keyword>
<comment type="subunit">
    <text evidence="2">Homotetramer.</text>
</comment>
<dbReference type="PRINTS" id="PR00080">
    <property type="entry name" value="SDRFAMILY"/>
</dbReference>
<dbReference type="GO" id="GO:0050038">
    <property type="term" value="F:L-xylulose reductase (NADPH) activity"/>
    <property type="evidence" value="ECO:0007669"/>
    <property type="project" value="TreeGrafter"/>
</dbReference>
<dbReference type="InterPro" id="IPR036291">
    <property type="entry name" value="NAD(P)-bd_dom_sf"/>
</dbReference>
<dbReference type="SUPFAM" id="SSF51735">
    <property type="entry name" value="NAD(P)-binding Rossmann-fold domains"/>
    <property type="match status" value="1"/>
</dbReference>
<feature type="coiled-coil region" evidence="5">
    <location>
        <begin position="325"/>
        <end position="571"/>
    </location>
</feature>
<dbReference type="InterPro" id="IPR002347">
    <property type="entry name" value="SDR_fam"/>
</dbReference>
<sequence length="612" mass="69267">MEIQFNGKTALVSGAGKGIGNGIAKRLVMCGAQVIALDVCKESLELLKGEVPSIRIIAVDLSKWSETKQALERIGNIDLLVNNAGIAMWESLADISEDHIDQLFAINFKGVVNLTQIVIENLLKRKVGGSIVNISSIAAVCGSERHGIYSATKAAVDAFMKVVAVEMGPKGIRMESADELWLQFINQYWPDFENDNEKLQNPSSEHVIECYQRVRQIICTLFTQATGEDVTVPATSVETDSMCNLLGFINRFLKNHSGVDCSLTLTDLYAPTAKRTETKMRILMNILIVFYSNVNDIKSVIQRQRELSTKTSETQKRVVQLQTNLAENAEAHAKLLDEEEKLQRKFKDVEARYKNLQGQQEDNDRHCKQLQQELKTVVDTYQNKETLAKNLKANIAICNEQITNVETYKSLQDLLENLRVKQSTLEEEVSGAAERIDHKKPEIDQLTAVQEKIEMLEEGSALIKSLQEDVTHYENKIKLQQAKYDKIRKTIETNRASILQINTKLKEKNVATRTNLEELNVAIQALHCKIDKINSEISKEKDKQKKLCEFKEQIERKVAEGERDLLEKHRNLNMLKERTLCMYENIMAAENPLATEFIDALKELKSVVEGSK</sequence>
<dbReference type="AlphaFoldDB" id="A0A5N4A854"/>
<evidence type="ECO:0000256" key="1">
    <source>
        <dbReference type="ARBA" id="ARBA00006484"/>
    </source>
</evidence>
<protein>
    <submittedName>
        <fullName evidence="6">Uncharacterized protein</fullName>
    </submittedName>
</protein>
<gene>
    <name evidence="6" type="ORF">PPYR_13058</name>
</gene>
<dbReference type="Gene3D" id="1.10.418.60">
    <property type="entry name" value="Ncd80 complex, Nuf2 subunit"/>
    <property type="match status" value="1"/>
</dbReference>
<evidence type="ECO:0000313" key="7">
    <source>
        <dbReference type="Proteomes" id="UP000327044"/>
    </source>
</evidence>
<comment type="caution">
    <text evidence="6">The sequence shown here is derived from an EMBL/GenBank/DDBJ whole genome shotgun (WGS) entry which is preliminary data.</text>
</comment>
<proteinExistence type="inferred from homology"/>
<keyword evidence="4" id="KW-0560">Oxidoreductase</keyword>
<evidence type="ECO:0000256" key="3">
    <source>
        <dbReference type="ARBA" id="ARBA00022857"/>
    </source>
</evidence>
<dbReference type="GO" id="GO:0005997">
    <property type="term" value="P:xylulose metabolic process"/>
    <property type="evidence" value="ECO:0007669"/>
    <property type="project" value="TreeGrafter"/>
</dbReference>
<dbReference type="InParanoid" id="A0A5N4A854"/>
<dbReference type="PANTHER" id="PTHR44252">
    <property type="entry name" value="D-ERYTHRULOSE REDUCTASE"/>
    <property type="match status" value="1"/>
</dbReference>
<keyword evidence="5" id="KW-0175">Coiled coil</keyword>
<dbReference type="GO" id="GO:0006006">
    <property type="term" value="P:glucose metabolic process"/>
    <property type="evidence" value="ECO:0007669"/>
    <property type="project" value="TreeGrafter"/>
</dbReference>
<dbReference type="Pfam" id="PF00106">
    <property type="entry name" value="adh_short"/>
    <property type="match status" value="1"/>
</dbReference>
<dbReference type="PROSITE" id="PS00061">
    <property type="entry name" value="ADH_SHORT"/>
    <property type="match status" value="1"/>
</dbReference>
<dbReference type="EMBL" id="VVIM01000009">
    <property type="protein sequence ID" value="KAB0793438.1"/>
    <property type="molecule type" value="Genomic_DNA"/>
</dbReference>
<evidence type="ECO:0000313" key="6">
    <source>
        <dbReference type="EMBL" id="KAB0793438.1"/>
    </source>
</evidence>
<dbReference type="Proteomes" id="UP000327044">
    <property type="component" value="Unassembled WGS sequence"/>
</dbReference>
<dbReference type="InterPro" id="IPR038275">
    <property type="entry name" value="Nuf2_N_sf"/>
</dbReference>
<dbReference type="Gene3D" id="3.40.50.720">
    <property type="entry name" value="NAD(P)-binding Rossmann-like Domain"/>
    <property type="match status" value="1"/>
</dbReference>
<evidence type="ECO:0000256" key="5">
    <source>
        <dbReference type="SAM" id="Coils"/>
    </source>
</evidence>
<organism evidence="6 7">
    <name type="scientific">Photinus pyralis</name>
    <name type="common">Common eastern firefly</name>
    <name type="synonym">Lampyris pyralis</name>
    <dbReference type="NCBI Taxonomy" id="7054"/>
    <lineage>
        <taxon>Eukaryota</taxon>
        <taxon>Metazoa</taxon>
        <taxon>Ecdysozoa</taxon>
        <taxon>Arthropoda</taxon>
        <taxon>Hexapoda</taxon>
        <taxon>Insecta</taxon>
        <taxon>Pterygota</taxon>
        <taxon>Neoptera</taxon>
        <taxon>Endopterygota</taxon>
        <taxon>Coleoptera</taxon>
        <taxon>Polyphaga</taxon>
        <taxon>Elateriformia</taxon>
        <taxon>Elateroidea</taxon>
        <taxon>Lampyridae</taxon>
        <taxon>Lampyrinae</taxon>
        <taxon>Photinus</taxon>
    </lineage>
</organism>